<keyword evidence="3" id="KW-1185">Reference proteome</keyword>
<evidence type="ECO:0000313" key="3">
    <source>
        <dbReference type="Proteomes" id="UP000600101"/>
    </source>
</evidence>
<comment type="caution">
    <text evidence="2">The sequence shown here is derived from an EMBL/GenBank/DDBJ whole genome shotgun (WGS) entry which is preliminary data.</text>
</comment>
<evidence type="ECO:0008006" key="4">
    <source>
        <dbReference type="Google" id="ProtNLM"/>
    </source>
</evidence>
<dbReference type="RefSeq" id="WP_186773767.1">
    <property type="nucleotide sequence ID" value="NZ_JACOMF010000109.1"/>
</dbReference>
<sequence>MDSQPTLPSHAEIQPTPADVATPRPPGQTAAVWTDLLGLWTGRPAERAELLLATTIRTSQALLAASRTTADAMHGVAQRQQEAAFSVARHQQDLLFATARAALSALGKATIWANGAPQRALTAYGEACGRSIEAANAFGSAALRMQCGTPPNAGTAAQR</sequence>
<dbReference type="AlphaFoldDB" id="A0A9X0UFQ7"/>
<dbReference type="EMBL" id="JACOMF010000109">
    <property type="protein sequence ID" value="MBC4019032.1"/>
    <property type="molecule type" value="Genomic_DNA"/>
</dbReference>
<gene>
    <name evidence="2" type="ORF">H7965_27720</name>
</gene>
<feature type="region of interest" description="Disordered" evidence="1">
    <location>
        <begin position="1"/>
        <end position="27"/>
    </location>
</feature>
<protein>
    <recommendedName>
        <fullName evidence="4">Phasin domain-containing protein</fullName>
    </recommendedName>
</protein>
<name>A0A9X0UFQ7_9PROT</name>
<reference evidence="2" key="1">
    <citation type="submission" date="2020-08" db="EMBL/GenBank/DDBJ databases">
        <authorList>
            <person name="Hu Y."/>
            <person name="Nguyen S.V."/>
            <person name="Li F."/>
            <person name="Fanning S."/>
        </authorList>
    </citation>
    <scope>NUCLEOTIDE SEQUENCE</scope>
    <source>
        <strain evidence="2">SYSU D8009</strain>
    </source>
</reference>
<organism evidence="2 3">
    <name type="scientific">Siccirubricoccus deserti</name>
    <dbReference type="NCBI Taxonomy" id="2013562"/>
    <lineage>
        <taxon>Bacteria</taxon>
        <taxon>Pseudomonadati</taxon>
        <taxon>Pseudomonadota</taxon>
        <taxon>Alphaproteobacteria</taxon>
        <taxon>Acetobacterales</taxon>
        <taxon>Roseomonadaceae</taxon>
        <taxon>Siccirubricoccus</taxon>
    </lineage>
</organism>
<proteinExistence type="predicted"/>
<dbReference type="Proteomes" id="UP000600101">
    <property type="component" value="Unassembled WGS sequence"/>
</dbReference>
<evidence type="ECO:0000313" key="2">
    <source>
        <dbReference type="EMBL" id="MBC4019032.1"/>
    </source>
</evidence>
<accession>A0A9X0UFQ7</accession>
<evidence type="ECO:0000256" key="1">
    <source>
        <dbReference type="SAM" id="MobiDB-lite"/>
    </source>
</evidence>